<dbReference type="Proteomes" id="UP000053424">
    <property type="component" value="Unassembled WGS sequence"/>
</dbReference>
<dbReference type="InterPro" id="IPR001844">
    <property type="entry name" value="Cpn60/GroEL"/>
</dbReference>
<dbReference type="SUPFAM" id="SSF48592">
    <property type="entry name" value="GroEL equatorial domain-like"/>
    <property type="match status" value="1"/>
</dbReference>
<reference evidence="3 4" key="1">
    <citation type="submission" date="2014-04" db="EMBL/GenBank/DDBJ databases">
        <authorList>
            <consortium name="DOE Joint Genome Institute"/>
            <person name="Kuo A."/>
            <person name="Gay G."/>
            <person name="Dore J."/>
            <person name="Kohler A."/>
            <person name="Nagy L.G."/>
            <person name="Floudas D."/>
            <person name="Copeland A."/>
            <person name="Barry K.W."/>
            <person name="Cichocki N."/>
            <person name="Veneault-Fourrey C."/>
            <person name="LaButti K."/>
            <person name="Lindquist E.A."/>
            <person name="Lipzen A."/>
            <person name="Lundell T."/>
            <person name="Morin E."/>
            <person name="Murat C."/>
            <person name="Sun H."/>
            <person name="Tunlid A."/>
            <person name="Henrissat B."/>
            <person name="Grigoriev I.V."/>
            <person name="Hibbett D.S."/>
            <person name="Martin F."/>
            <person name="Nordberg H.P."/>
            <person name="Cantor M.N."/>
            <person name="Hua S.X."/>
        </authorList>
    </citation>
    <scope>NUCLEOTIDE SEQUENCE [LARGE SCALE GENOMIC DNA]</scope>
    <source>
        <strain evidence="4">h7</strain>
    </source>
</reference>
<dbReference type="GO" id="GO:0042026">
    <property type="term" value="P:protein refolding"/>
    <property type="evidence" value="ECO:0007669"/>
    <property type="project" value="InterPro"/>
</dbReference>
<dbReference type="AlphaFoldDB" id="A0A0C3BGU2"/>
<dbReference type="InterPro" id="IPR027409">
    <property type="entry name" value="GroEL-like_apical_dom_sf"/>
</dbReference>
<evidence type="ECO:0000256" key="2">
    <source>
        <dbReference type="ARBA" id="ARBA00023186"/>
    </source>
</evidence>
<keyword evidence="2" id="KW-0143">Chaperone</keyword>
<evidence type="ECO:0000313" key="3">
    <source>
        <dbReference type="EMBL" id="KIM35950.1"/>
    </source>
</evidence>
<accession>A0A0C3BGU2</accession>
<dbReference type="SUPFAM" id="SSF52029">
    <property type="entry name" value="GroEL apical domain-like"/>
    <property type="match status" value="1"/>
</dbReference>
<protein>
    <submittedName>
        <fullName evidence="3">Uncharacterized protein</fullName>
    </submittedName>
</protein>
<gene>
    <name evidence="3" type="ORF">M413DRAFT_20665</name>
</gene>
<evidence type="ECO:0000256" key="1">
    <source>
        <dbReference type="ARBA" id="ARBA00006607"/>
    </source>
</evidence>
<dbReference type="Gene3D" id="1.10.560.10">
    <property type="entry name" value="GroEL-like equatorial domain"/>
    <property type="match status" value="2"/>
</dbReference>
<keyword evidence="4" id="KW-1185">Reference proteome</keyword>
<comment type="similarity">
    <text evidence="1">Belongs to the chaperonin (HSP60) family.</text>
</comment>
<dbReference type="Gene3D" id="3.50.7.10">
    <property type="entry name" value="GroEL"/>
    <property type="match status" value="1"/>
</dbReference>
<evidence type="ECO:0000313" key="4">
    <source>
        <dbReference type="Proteomes" id="UP000053424"/>
    </source>
</evidence>
<sequence length="372" mass="39514">MHVLAAIPRTTALVYPCRCCKACKEIKFSNEGKASFLKGVDVFANSLVAVQRTTATVLAPAIYWEGVKNVAGGCNPMDLRRAAVDHVIEFLLFHTGIITTTAEIAQFATISAKEGIIVPLSEKKVSLLQDISPSPKSAAQARRPLVIVAGDFNGEALAAACILNKFRGQFHILANLAILTGGTVFTDKLDITLECATDDMLASTGSITVKSKPQECLAKLSGGVAVIASRWVPLEIEVGILPGLGIALLEASLQLATNSLEGALVLLHLPFFLTWNPTPPSVNFDQELGLAIICRSLAGPSRAIHSNAGEDVSVIGPRKFAWGYDAAKGEYVAVIKAGIVDPVKVMRTSLVDASGVLITREVCVDVELDKRD</sequence>
<organism evidence="3 4">
    <name type="scientific">Hebeloma cylindrosporum</name>
    <dbReference type="NCBI Taxonomy" id="76867"/>
    <lineage>
        <taxon>Eukaryota</taxon>
        <taxon>Fungi</taxon>
        <taxon>Dikarya</taxon>
        <taxon>Basidiomycota</taxon>
        <taxon>Agaricomycotina</taxon>
        <taxon>Agaricomycetes</taxon>
        <taxon>Agaricomycetidae</taxon>
        <taxon>Agaricales</taxon>
        <taxon>Agaricineae</taxon>
        <taxon>Hymenogastraceae</taxon>
        <taxon>Hebeloma</taxon>
    </lineage>
</organism>
<dbReference type="EMBL" id="KN831811">
    <property type="protein sequence ID" value="KIM35950.1"/>
    <property type="molecule type" value="Genomic_DNA"/>
</dbReference>
<dbReference type="STRING" id="686832.A0A0C3BGU2"/>
<dbReference type="HOGENOM" id="CLU_744058_0_0_1"/>
<dbReference type="OrthoDB" id="1733909at2759"/>
<dbReference type="InterPro" id="IPR027413">
    <property type="entry name" value="GROEL-like_equatorial_sf"/>
</dbReference>
<dbReference type="PANTHER" id="PTHR45633">
    <property type="entry name" value="60 KDA HEAT SHOCK PROTEIN, MITOCHONDRIAL"/>
    <property type="match status" value="1"/>
</dbReference>
<proteinExistence type="inferred from homology"/>
<reference evidence="4" key="2">
    <citation type="submission" date="2015-01" db="EMBL/GenBank/DDBJ databases">
        <title>Evolutionary Origins and Diversification of the Mycorrhizal Mutualists.</title>
        <authorList>
            <consortium name="DOE Joint Genome Institute"/>
            <consortium name="Mycorrhizal Genomics Consortium"/>
            <person name="Kohler A."/>
            <person name="Kuo A."/>
            <person name="Nagy L.G."/>
            <person name="Floudas D."/>
            <person name="Copeland A."/>
            <person name="Barry K.W."/>
            <person name="Cichocki N."/>
            <person name="Veneault-Fourrey C."/>
            <person name="LaButti K."/>
            <person name="Lindquist E.A."/>
            <person name="Lipzen A."/>
            <person name="Lundell T."/>
            <person name="Morin E."/>
            <person name="Murat C."/>
            <person name="Riley R."/>
            <person name="Ohm R."/>
            <person name="Sun H."/>
            <person name="Tunlid A."/>
            <person name="Henrissat B."/>
            <person name="Grigoriev I.V."/>
            <person name="Hibbett D.S."/>
            <person name="Martin F."/>
        </authorList>
    </citation>
    <scope>NUCLEOTIDE SEQUENCE [LARGE SCALE GENOMIC DNA]</scope>
    <source>
        <strain evidence="4">h7</strain>
    </source>
</reference>
<dbReference type="GO" id="GO:0140662">
    <property type="term" value="F:ATP-dependent protein folding chaperone"/>
    <property type="evidence" value="ECO:0007669"/>
    <property type="project" value="InterPro"/>
</dbReference>
<name>A0A0C3BGU2_HEBCY</name>